<dbReference type="PANTHER" id="PTHR34218:SF4">
    <property type="entry name" value="ACYL-HOMOSERINE LACTONE ACYLASE QUIP"/>
    <property type="match status" value="1"/>
</dbReference>
<dbReference type="SUPFAM" id="SSF56235">
    <property type="entry name" value="N-terminal nucleophile aminohydrolases (Ntn hydrolases)"/>
    <property type="match status" value="1"/>
</dbReference>
<comment type="caution">
    <text evidence="6">The sequence shown here is derived from an EMBL/GenBank/DDBJ whole genome shotgun (WGS) entry which is preliminary data.</text>
</comment>
<evidence type="ECO:0000256" key="4">
    <source>
        <dbReference type="PIRSR" id="PIRSR001227-1"/>
    </source>
</evidence>
<protein>
    <submittedName>
        <fullName evidence="6">Penicillin amidase</fullName>
    </submittedName>
</protein>
<dbReference type="InterPro" id="IPR014395">
    <property type="entry name" value="Pen/GL7ACA/AHL_acylase"/>
</dbReference>
<keyword evidence="3" id="KW-0865">Zymogen</keyword>
<dbReference type="GO" id="GO:0017000">
    <property type="term" value="P:antibiotic biosynthetic process"/>
    <property type="evidence" value="ECO:0007669"/>
    <property type="project" value="InterPro"/>
</dbReference>
<dbReference type="InterPro" id="IPR023343">
    <property type="entry name" value="Penicillin_amidase_dom1"/>
</dbReference>
<dbReference type="InterPro" id="IPR002692">
    <property type="entry name" value="S45"/>
</dbReference>
<comment type="cofactor">
    <cofactor evidence="5">
        <name>Ca(2+)</name>
        <dbReference type="ChEBI" id="CHEBI:29108"/>
    </cofactor>
    <text evidence="5">Binds 1 Ca(2+) ion per dimer.</text>
</comment>
<dbReference type="Proteomes" id="UP000230000">
    <property type="component" value="Unassembled WGS sequence"/>
</dbReference>
<dbReference type="Gene3D" id="1.10.1400.10">
    <property type="match status" value="1"/>
</dbReference>
<evidence type="ECO:0000256" key="2">
    <source>
        <dbReference type="ARBA" id="ARBA00022801"/>
    </source>
</evidence>
<dbReference type="GO" id="GO:0016811">
    <property type="term" value="F:hydrolase activity, acting on carbon-nitrogen (but not peptide) bonds, in linear amides"/>
    <property type="evidence" value="ECO:0007669"/>
    <property type="project" value="InterPro"/>
</dbReference>
<dbReference type="InterPro" id="IPR043146">
    <property type="entry name" value="Penicillin_amidase_N_B-knob"/>
</dbReference>
<dbReference type="OrthoDB" id="9759796at2"/>
<keyword evidence="5" id="KW-0479">Metal-binding</keyword>
<evidence type="ECO:0000256" key="1">
    <source>
        <dbReference type="ARBA" id="ARBA00006586"/>
    </source>
</evidence>
<keyword evidence="2" id="KW-0378">Hydrolase</keyword>
<proteinExistence type="inferred from homology"/>
<keyword evidence="5" id="KW-0106">Calcium</keyword>
<dbReference type="Gene3D" id="3.60.20.10">
    <property type="entry name" value="Glutamine Phosphoribosylpyrophosphate, subunit 1, domain 1"/>
    <property type="match status" value="1"/>
</dbReference>
<evidence type="ECO:0000256" key="5">
    <source>
        <dbReference type="PIRSR" id="PIRSR001227-2"/>
    </source>
</evidence>
<dbReference type="PIRSF" id="PIRSF001227">
    <property type="entry name" value="Pen_acylase"/>
    <property type="match status" value="1"/>
</dbReference>
<reference evidence="6 7" key="1">
    <citation type="submission" date="2017-11" db="EMBL/GenBank/DDBJ databases">
        <title>Genomic Encyclopedia of Archaeal and Bacterial Type Strains, Phase II (KMG-II): From Individual Species to Whole Genera.</title>
        <authorList>
            <person name="Goeker M."/>
        </authorList>
    </citation>
    <scope>NUCLEOTIDE SEQUENCE [LARGE SCALE GENOMIC DNA]</scope>
    <source>
        <strain evidence="6 7">DSM 27268</strain>
    </source>
</reference>
<evidence type="ECO:0000256" key="3">
    <source>
        <dbReference type="ARBA" id="ARBA00023145"/>
    </source>
</evidence>
<sequence>MTRFIIALFVTIGFIFLLTHPWGNIPPLGSFLSPQEGFWQNAEPVDRHFPAQTQLPPLRDSVEVWLDKRWVPHIFARNRHDLFFMQGYVTAMFRLWQMDIQTMAAGGQLASIMGPDLLPFDRLQRRKGMVYGAEQKLKAMEADSVTKEILDAYTAGVNAYIQTLTPRTMPLEYKLLHDYPRKWTNLRSALLIEYMADDLTGHSDDREYSNLRRVFTDEQLHRMFPDFPDSSAPIIPPGTAFAKPSRLNPAVPADTARARALLADSALLAVIHPASDYVTGSNNWAVSGSKTASHVPILCNDPHLSLNLPSLWFEIQLHAPGINVYGVSLPGAPAVIIGFNDSIAWGVTNAARDVKDYYAVQFTGADNKTYVWNGKKMPATLRIETIQVKGEAPFQDTVAYTIWGPVTFDPDFPDTITHIPYLATHWQALQPSNDLKTFYLLNCAHNYQDYVQALTYFNCPAQNFAYADKAGHIAIWQQGWFPLRWKDQGKYVMPGDDAHFQWQGYVPVAENPHVLDPPQGFVFSANQHPTNQSYPYYYTGDFFYYRAKRIHDYLSSKSYLTLQDMMRLQNDVYDSRAAEALPLLLAHMPVTAVRPSEREYDSLLRHWNMQVTAQSKAPILFYAWMDTLMHKLWDPVLSTAHRIVEAPSMQTTIEWLLRDTTMQFFNAYYNTPVNLTTLVTESFHAAMDAVRRQVDSKGKMNWGQFRGTSILHLTRLEALSHNRLPTPGDGATVNAITSNHGPSWRMIVQLGNPTEAYGVYPGGQSGNPGSPHYDDMINDWLLGRYEPLRMYTTRDRHHPDIETIMHFTP</sequence>
<dbReference type="EMBL" id="PGFG01000001">
    <property type="protein sequence ID" value="PJJ75817.1"/>
    <property type="molecule type" value="Genomic_DNA"/>
</dbReference>
<dbReference type="CDD" id="cd03747">
    <property type="entry name" value="Ntn_PGA_like"/>
    <property type="match status" value="1"/>
</dbReference>
<feature type="active site" description="Nucleophile" evidence="4">
    <location>
        <position position="281"/>
    </location>
</feature>
<dbReference type="Pfam" id="PF01804">
    <property type="entry name" value="Penicil_amidase"/>
    <property type="match status" value="1"/>
</dbReference>
<feature type="binding site" evidence="5">
    <location>
        <position position="353"/>
    </location>
    <ligand>
        <name>Ca(2+)</name>
        <dbReference type="ChEBI" id="CHEBI:29108"/>
    </ligand>
</feature>
<dbReference type="PANTHER" id="PTHR34218">
    <property type="entry name" value="PEPTIDASE S45 PENICILLIN AMIDASE"/>
    <property type="match status" value="1"/>
</dbReference>
<accession>A0A2M9CV74</accession>
<evidence type="ECO:0000313" key="7">
    <source>
        <dbReference type="Proteomes" id="UP000230000"/>
    </source>
</evidence>
<evidence type="ECO:0000313" key="6">
    <source>
        <dbReference type="EMBL" id="PJJ75817.1"/>
    </source>
</evidence>
<dbReference type="InterPro" id="IPR029055">
    <property type="entry name" value="Ntn_hydrolases_N"/>
</dbReference>
<dbReference type="RefSeq" id="WP_157853830.1">
    <property type="nucleotide sequence ID" value="NZ_PGFG01000001.1"/>
</dbReference>
<gene>
    <name evidence="6" type="ORF">BXY57_1407</name>
</gene>
<comment type="similarity">
    <text evidence="1">Belongs to the peptidase S45 family.</text>
</comment>
<dbReference type="Gene3D" id="2.30.120.10">
    <property type="match status" value="1"/>
</dbReference>
<organism evidence="6 7">
    <name type="scientific">Thermoflavifilum aggregans</name>
    <dbReference type="NCBI Taxonomy" id="454188"/>
    <lineage>
        <taxon>Bacteria</taxon>
        <taxon>Pseudomonadati</taxon>
        <taxon>Bacteroidota</taxon>
        <taxon>Chitinophagia</taxon>
        <taxon>Chitinophagales</taxon>
        <taxon>Chitinophagaceae</taxon>
        <taxon>Thermoflavifilum</taxon>
    </lineage>
</organism>
<keyword evidence="7" id="KW-1185">Reference proteome</keyword>
<dbReference type="InterPro" id="IPR043147">
    <property type="entry name" value="Penicillin_amidase_A-knob"/>
</dbReference>
<dbReference type="GO" id="GO:0046872">
    <property type="term" value="F:metal ion binding"/>
    <property type="evidence" value="ECO:0007669"/>
    <property type="project" value="UniProtKB-KW"/>
</dbReference>
<name>A0A2M9CV74_9BACT</name>
<dbReference type="Gene3D" id="1.10.439.10">
    <property type="entry name" value="Penicillin Amidohydrolase, domain 1"/>
    <property type="match status" value="1"/>
</dbReference>
<feature type="binding site" evidence="5">
    <location>
        <position position="356"/>
    </location>
    <ligand>
        <name>Ca(2+)</name>
        <dbReference type="ChEBI" id="CHEBI:29108"/>
    </ligand>
</feature>
<dbReference type="AlphaFoldDB" id="A0A2M9CV74"/>